<accession>X1H8G0</accession>
<comment type="caution">
    <text evidence="1">The sequence shown here is derived from an EMBL/GenBank/DDBJ whole genome shotgun (WGS) entry which is preliminary data.</text>
</comment>
<protein>
    <submittedName>
        <fullName evidence="1">Uncharacterized protein</fullName>
    </submittedName>
</protein>
<gene>
    <name evidence="1" type="ORF">S03H2_35702</name>
</gene>
<sequence>MSFAFKKARMYHLPHNAIRVDEFNFLIQCLDTNRGAYTAKELQKLFFIEEVVNNKFAIFHPIPAKNFSDLPKLF</sequence>
<dbReference type="AlphaFoldDB" id="X1H8G0"/>
<dbReference type="EMBL" id="BARU01021859">
    <property type="protein sequence ID" value="GAH50134.1"/>
    <property type="molecule type" value="Genomic_DNA"/>
</dbReference>
<proteinExistence type="predicted"/>
<organism evidence="1">
    <name type="scientific">marine sediment metagenome</name>
    <dbReference type="NCBI Taxonomy" id="412755"/>
    <lineage>
        <taxon>unclassified sequences</taxon>
        <taxon>metagenomes</taxon>
        <taxon>ecological metagenomes</taxon>
    </lineage>
</organism>
<name>X1H8G0_9ZZZZ</name>
<reference evidence="1" key="1">
    <citation type="journal article" date="2014" name="Front. Microbiol.">
        <title>High frequency of phylogenetically diverse reductive dehalogenase-homologous genes in deep subseafloor sedimentary metagenomes.</title>
        <authorList>
            <person name="Kawai M."/>
            <person name="Futagami T."/>
            <person name="Toyoda A."/>
            <person name="Takaki Y."/>
            <person name="Nishi S."/>
            <person name="Hori S."/>
            <person name="Arai W."/>
            <person name="Tsubouchi T."/>
            <person name="Morono Y."/>
            <person name="Uchiyama I."/>
            <person name="Ito T."/>
            <person name="Fujiyama A."/>
            <person name="Inagaki F."/>
            <person name="Takami H."/>
        </authorList>
    </citation>
    <scope>NUCLEOTIDE SEQUENCE</scope>
    <source>
        <strain evidence="1">Expedition CK06-06</strain>
    </source>
</reference>
<evidence type="ECO:0000313" key="1">
    <source>
        <dbReference type="EMBL" id="GAH50134.1"/>
    </source>
</evidence>